<feature type="coiled-coil region" evidence="1">
    <location>
        <begin position="290"/>
        <end position="347"/>
    </location>
</feature>
<dbReference type="EMBL" id="QXFV01001984">
    <property type="protein sequence ID" value="KAE8994813.1"/>
    <property type="molecule type" value="Genomic_DNA"/>
</dbReference>
<dbReference type="Proteomes" id="UP000429607">
    <property type="component" value="Unassembled WGS sequence"/>
</dbReference>
<dbReference type="AlphaFoldDB" id="A0A6A3JT39"/>
<keyword evidence="1" id="KW-0175">Coiled coil</keyword>
<organism evidence="3 4">
    <name type="scientific">Phytophthora rubi</name>
    <dbReference type="NCBI Taxonomy" id="129364"/>
    <lineage>
        <taxon>Eukaryota</taxon>
        <taxon>Sar</taxon>
        <taxon>Stramenopiles</taxon>
        <taxon>Oomycota</taxon>
        <taxon>Peronosporomycetes</taxon>
        <taxon>Peronosporales</taxon>
        <taxon>Peronosporaceae</taxon>
        <taxon>Phytophthora</taxon>
    </lineage>
</organism>
<name>A0A6A3JT39_9STRA</name>
<feature type="compositionally biased region" description="Low complexity" evidence="2">
    <location>
        <begin position="651"/>
        <end position="660"/>
    </location>
</feature>
<gene>
    <name evidence="3" type="ORF">PR001_g20296</name>
</gene>
<feature type="region of interest" description="Disordered" evidence="2">
    <location>
        <begin position="710"/>
        <end position="916"/>
    </location>
</feature>
<protein>
    <submittedName>
        <fullName evidence="3">Uncharacterized protein</fullName>
    </submittedName>
</protein>
<evidence type="ECO:0000256" key="1">
    <source>
        <dbReference type="SAM" id="Coils"/>
    </source>
</evidence>
<feature type="region of interest" description="Disordered" evidence="2">
    <location>
        <begin position="626"/>
        <end position="697"/>
    </location>
</feature>
<accession>A0A6A3JT39</accession>
<sequence length="1174" mass="129602">MSEPDVQPDAPPDAGDDLRAAVFAGVDQSTQPPCPCKHCDQAPSDLSVAATPLEVDLRALQTAASSAHTFIGAYRELLFKHQQAVRALIRARRHNEGLHAQARPPWDMARAFVDFAQHRYDVSQERVRQVEQQEADTRQVNEQLRDELKELAALKLRYGILEETTAAAYARLLQYTVSVERCPFSERGPPRVVWSSLFRPTKVCRSYSAWRNVPRASKVTRDKPLPAAKSPCPPHPLTQDLLNACNERDRLHQELKELQPRLDAAESSRDTVLQDLFQLQQKHADLRKSHTDLERYYAQWKARAEDLDRENRQLQRDLDHARRRLDGSVLSQENRRLRRELDQARQRLDGPVAAVDLQAARLEIPVRGEKIAELERLLAKANERRAQLHRVHERTVDKLDSANRTVQGLRHDLYSLRRGRHTDRLQAAQRQIQELTQELDSLHGDSGRVRSQTAERKVENLTRELNSVRRQHAKAGDSLQGAQEACRGLNAERDRLIKDRDDAVQSLKHVQSRVSHHEAEIAKVGQIRQERDEFRQERDQLRQEQGKVATQVTQLTAQLSHDRDAAISKRDEAIREGQKTSIGSRISRIPSDKDVKISFPATPRSLGNGTVLSIVWRLFASTALHGTPAERGGHVDSPTPDACSSRKRSRSPSPSSADPDSSPRKRVRLNLPSAGVDSSGSVSHPSPGGGGDVPALTPFLDIILPTEEGGGSDYEFLGSDSSSSGDESEVGSTHFSVGVSTPSLRLSPVPGSSAVSAAPPDRASSELRPPATAPGPVVSQPRSPVVGSDGSEVGPAAAASISGDPEPSSPVAGPNGSRAEPHTTSAVQTPKSPVASEDSDAIFDASDDESPLADAPRSSPADSDERDAIFKDSDDEQLQVAFARSRSDARPRAGARRRSSSSVPDNGSESAAVPIVLDRSGAIDGATESVSTESLADPVSPGATAEVTSTFQPFAPVSNFIPGLHQSRDIPRSDVVPWDSAQIRVLTLDTKTPRILISQKVLPPGWLFPKRTGRTGQLDPALYLPELVTEHNVTDLYLDDPWEVLDLDSIKPLTFDPARCPPLTTISDEFLALAKDHKQAIWESTHSFPIPRSKQTVEPWASSFYSGRKNRSSHVREKFRAWEDRVFELIRRTGCCDLDILLDPVFLRFLQQSEEAIWFPGREALAEGRPLPRV</sequence>
<feature type="coiled-coil region" evidence="1">
    <location>
        <begin position="113"/>
        <end position="157"/>
    </location>
</feature>
<comment type="caution">
    <text evidence="3">The sequence shown here is derived from an EMBL/GenBank/DDBJ whole genome shotgun (WGS) entry which is preliminary data.</text>
</comment>
<feature type="coiled-coil region" evidence="1">
    <location>
        <begin position="418"/>
        <end position="499"/>
    </location>
</feature>
<feature type="compositionally biased region" description="Polar residues" evidence="2">
    <location>
        <begin position="733"/>
        <end position="744"/>
    </location>
</feature>
<dbReference type="Gene3D" id="1.10.287.1490">
    <property type="match status" value="1"/>
</dbReference>
<proteinExistence type="predicted"/>
<feature type="compositionally biased region" description="Acidic residues" evidence="2">
    <location>
        <begin position="837"/>
        <end position="851"/>
    </location>
</feature>
<reference evidence="3 4" key="1">
    <citation type="submission" date="2018-09" db="EMBL/GenBank/DDBJ databases">
        <title>Genomic investigation of the strawberry pathogen Phytophthora fragariae indicates pathogenicity is determined by transcriptional variation in three key races.</title>
        <authorList>
            <person name="Adams T.M."/>
            <person name="Armitage A.D."/>
            <person name="Sobczyk M.K."/>
            <person name="Bates H.J."/>
            <person name="Dunwell J.M."/>
            <person name="Nellist C.F."/>
            <person name="Harrison R.J."/>
        </authorList>
    </citation>
    <scope>NUCLEOTIDE SEQUENCE [LARGE SCALE GENOMIC DNA]</scope>
    <source>
        <strain evidence="3 4">SCRP249</strain>
    </source>
</reference>
<evidence type="ECO:0000313" key="4">
    <source>
        <dbReference type="Proteomes" id="UP000429607"/>
    </source>
</evidence>
<dbReference type="PANTHER" id="PTHR23159:SF31">
    <property type="entry name" value="CENTROSOME-ASSOCIATED PROTEIN CEP250 ISOFORM X1"/>
    <property type="match status" value="1"/>
</dbReference>
<feature type="compositionally biased region" description="Low complexity" evidence="2">
    <location>
        <begin position="675"/>
        <end position="686"/>
    </location>
</feature>
<feature type="compositionally biased region" description="Low complexity" evidence="2">
    <location>
        <begin position="713"/>
        <end position="725"/>
    </location>
</feature>
<evidence type="ECO:0000256" key="2">
    <source>
        <dbReference type="SAM" id="MobiDB-lite"/>
    </source>
</evidence>
<evidence type="ECO:0000313" key="3">
    <source>
        <dbReference type="EMBL" id="KAE8994813.1"/>
    </source>
</evidence>
<feature type="compositionally biased region" description="Low complexity" evidence="2">
    <location>
        <begin position="747"/>
        <end position="760"/>
    </location>
</feature>
<dbReference type="PANTHER" id="PTHR23159">
    <property type="entry name" value="CENTROSOMAL PROTEIN 2"/>
    <property type="match status" value="1"/>
</dbReference>
<feature type="compositionally biased region" description="Polar residues" evidence="2">
    <location>
        <begin position="822"/>
        <end position="831"/>
    </location>
</feature>